<keyword evidence="2" id="KW-1185">Reference proteome</keyword>
<evidence type="ECO:0000313" key="2">
    <source>
        <dbReference type="Proteomes" id="UP001560573"/>
    </source>
</evidence>
<dbReference type="Proteomes" id="UP001560573">
    <property type="component" value="Unassembled WGS sequence"/>
</dbReference>
<accession>A0ABV3ZIX2</accession>
<comment type="caution">
    <text evidence="1">The sequence shown here is derived from an EMBL/GenBank/DDBJ whole genome shotgun (WGS) entry which is preliminary data.</text>
</comment>
<evidence type="ECO:0000313" key="1">
    <source>
        <dbReference type="EMBL" id="MEX6689841.1"/>
    </source>
</evidence>
<proteinExistence type="predicted"/>
<dbReference type="EMBL" id="JAULBC010000007">
    <property type="protein sequence ID" value="MEX6689841.1"/>
    <property type="molecule type" value="Genomic_DNA"/>
</dbReference>
<gene>
    <name evidence="1" type="ORF">QTN47_20205</name>
</gene>
<protein>
    <submittedName>
        <fullName evidence="1">Uncharacterized protein</fullName>
    </submittedName>
</protein>
<organism evidence="1 2">
    <name type="scientific">Danxiaibacter flavus</name>
    <dbReference type="NCBI Taxonomy" id="3049108"/>
    <lineage>
        <taxon>Bacteria</taxon>
        <taxon>Pseudomonadati</taxon>
        <taxon>Bacteroidota</taxon>
        <taxon>Chitinophagia</taxon>
        <taxon>Chitinophagales</taxon>
        <taxon>Chitinophagaceae</taxon>
        <taxon>Danxiaibacter</taxon>
    </lineage>
</organism>
<sequence>MKSTLTAKQNFTNGSFGFQEFVTAVNLYVTGSVIERACCC</sequence>
<name>A0ABV3ZIX2_9BACT</name>
<reference evidence="1 2" key="1">
    <citation type="submission" date="2023-07" db="EMBL/GenBank/DDBJ databases">
        <authorList>
            <person name="Lian W.-H."/>
        </authorList>
    </citation>
    <scope>NUCLEOTIDE SEQUENCE [LARGE SCALE GENOMIC DNA]</scope>
    <source>
        <strain evidence="1 2">SYSU DXS3180</strain>
    </source>
</reference>